<gene>
    <name evidence="1" type="ORF">FB551_2868</name>
</gene>
<name>A0A543ENG9_9FLAO</name>
<sequence length="34" mass="4168">MLTEKSYPQYEFSMNVDYIFHKMRGLNNVPEKRT</sequence>
<accession>A0A543ENG9</accession>
<dbReference type="Proteomes" id="UP000316437">
    <property type="component" value="Unassembled WGS sequence"/>
</dbReference>
<evidence type="ECO:0000313" key="1">
    <source>
        <dbReference type="EMBL" id="TQM23138.1"/>
    </source>
</evidence>
<dbReference type="AlphaFoldDB" id="A0A543ENG9"/>
<reference evidence="1 2" key="1">
    <citation type="submission" date="2019-06" db="EMBL/GenBank/DDBJ databases">
        <title>Sorghum-associated microbial communities from plants grown in Nebraska, USA.</title>
        <authorList>
            <person name="Schachtman D."/>
        </authorList>
    </citation>
    <scope>NUCLEOTIDE SEQUENCE [LARGE SCALE GENOMIC DNA]</scope>
    <source>
        <strain evidence="1 2">110</strain>
    </source>
</reference>
<dbReference type="EMBL" id="VFPD01000001">
    <property type="protein sequence ID" value="TQM23138.1"/>
    <property type="molecule type" value="Genomic_DNA"/>
</dbReference>
<keyword evidence="2" id="KW-1185">Reference proteome</keyword>
<protein>
    <submittedName>
        <fullName evidence="1">Uncharacterized protein</fullName>
    </submittedName>
</protein>
<evidence type="ECO:0000313" key="2">
    <source>
        <dbReference type="Proteomes" id="UP000316437"/>
    </source>
</evidence>
<organism evidence="1 2">
    <name type="scientific">Chryseobacterium aquifrigidense</name>
    <dbReference type="NCBI Taxonomy" id="558021"/>
    <lineage>
        <taxon>Bacteria</taxon>
        <taxon>Pseudomonadati</taxon>
        <taxon>Bacteroidota</taxon>
        <taxon>Flavobacteriia</taxon>
        <taxon>Flavobacteriales</taxon>
        <taxon>Weeksellaceae</taxon>
        <taxon>Chryseobacterium group</taxon>
        <taxon>Chryseobacterium</taxon>
    </lineage>
</organism>
<proteinExistence type="predicted"/>
<comment type="caution">
    <text evidence="1">The sequence shown here is derived from an EMBL/GenBank/DDBJ whole genome shotgun (WGS) entry which is preliminary data.</text>
</comment>